<dbReference type="Proteomes" id="UP001163223">
    <property type="component" value="Chromosome"/>
</dbReference>
<dbReference type="EMBL" id="CP113520">
    <property type="protein sequence ID" value="WAJ27634.1"/>
    <property type="molecule type" value="Genomic_DNA"/>
</dbReference>
<reference evidence="1" key="1">
    <citation type="submission" date="2022-11" db="EMBL/GenBank/DDBJ databases">
        <title>beta-Carotene-producing bacterium, Jeongeuplla avenae sp. nov., alleviates the salt stress of Arabidopsis seedlings.</title>
        <authorList>
            <person name="Jiang L."/>
            <person name="Lee J."/>
        </authorList>
    </citation>
    <scope>NUCLEOTIDE SEQUENCE</scope>
    <source>
        <strain evidence="1">DY_R2A_6</strain>
    </source>
</reference>
<evidence type="ECO:0000313" key="1">
    <source>
        <dbReference type="EMBL" id="WAJ27634.1"/>
    </source>
</evidence>
<gene>
    <name evidence="1" type="ORF">OXU80_22770</name>
</gene>
<organism evidence="1 2">
    <name type="scientific">Antarcticirhabdus aurantiaca</name>
    <dbReference type="NCBI Taxonomy" id="2606717"/>
    <lineage>
        <taxon>Bacteria</taxon>
        <taxon>Pseudomonadati</taxon>
        <taxon>Pseudomonadota</taxon>
        <taxon>Alphaproteobacteria</taxon>
        <taxon>Hyphomicrobiales</taxon>
        <taxon>Aurantimonadaceae</taxon>
        <taxon>Antarcticirhabdus</taxon>
    </lineage>
</organism>
<evidence type="ECO:0000313" key="2">
    <source>
        <dbReference type="Proteomes" id="UP001163223"/>
    </source>
</evidence>
<proteinExistence type="predicted"/>
<sequence>MSRNLPPLSAVRVFEAAARHLSFTRAAAELGMTQAAVSYQIKVLEERVGAPLFLRGKRKLTLSDAGQRMSGPSTEALDLIASGFDAARGNAVGVLSMSVVPTFAAGWLARHLGEFQMAHPDIAVRLGISTDIVGFDSAGVDVAIRGGRFVEVSELDSFKLLDAAFTPMMSPDLIERMGGLASPADILRYPLISPGDSWWDVWFEAAGVPWQPKERERGWGMGTQHLESLAAIAGNGVAVLTPFFYREEIAAGRLVQPFGIVCTEAFAYRLCYPRNRRNSPKIRALRDWLVGHFPQDAA</sequence>
<name>A0ACD4NLF9_9HYPH</name>
<accession>A0ACD4NLF9</accession>
<keyword evidence="2" id="KW-1185">Reference proteome</keyword>
<protein>
    <submittedName>
        <fullName evidence="1">LysR substrate-binding domain-containing protein</fullName>
    </submittedName>
</protein>